<dbReference type="CDD" id="cd18793">
    <property type="entry name" value="SF2_C_SNF"/>
    <property type="match status" value="1"/>
</dbReference>
<organism evidence="13 14">
    <name type="scientific">Heterorhabditis bacteriophora</name>
    <name type="common">Entomopathogenic nematode worm</name>
    <dbReference type="NCBI Taxonomy" id="37862"/>
    <lineage>
        <taxon>Eukaryota</taxon>
        <taxon>Metazoa</taxon>
        <taxon>Ecdysozoa</taxon>
        <taxon>Nematoda</taxon>
        <taxon>Chromadorea</taxon>
        <taxon>Rhabditida</taxon>
        <taxon>Rhabditina</taxon>
        <taxon>Rhabditomorpha</taxon>
        <taxon>Strongyloidea</taxon>
        <taxon>Heterorhabditidae</taxon>
        <taxon>Heterorhabditis</taxon>
    </lineage>
</organism>
<feature type="transmembrane region" description="Helical" evidence="10">
    <location>
        <begin position="863"/>
        <end position="883"/>
    </location>
</feature>
<evidence type="ECO:0000256" key="6">
    <source>
        <dbReference type="ARBA" id="ARBA00023053"/>
    </source>
</evidence>
<feature type="domain" description="Cation/H+ exchanger transmembrane" evidence="12">
    <location>
        <begin position="704"/>
        <end position="884"/>
    </location>
</feature>
<evidence type="ECO:0000313" key="14">
    <source>
        <dbReference type="WBParaSite" id="Hba_14247"/>
    </source>
</evidence>
<dbReference type="GO" id="GO:0098719">
    <property type="term" value="P:sodium ion import across plasma membrane"/>
    <property type="evidence" value="ECO:0007669"/>
    <property type="project" value="TreeGrafter"/>
</dbReference>
<keyword evidence="4" id="KW-0378">Hydrolase</keyword>
<keyword evidence="3 10" id="KW-0812">Transmembrane</keyword>
<feature type="transmembrane region" description="Helical" evidence="10">
    <location>
        <begin position="699"/>
        <end position="717"/>
    </location>
</feature>
<keyword evidence="7" id="KW-0406">Ion transport</keyword>
<feature type="transmembrane region" description="Helical" evidence="10">
    <location>
        <begin position="581"/>
        <end position="601"/>
    </location>
</feature>
<dbReference type="InterPro" id="IPR027417">
    <property type="entry name" value="P-loop_NTPase"/>
</dbReference>
<dbReference type="AlphaFoldDB" id="A0A1I7X9A6"/>
<dbReference type="Pfam" id="PF00999">
    <property type="entry name" value="Na_H_Exchanger"/>
    <property type="match status" value="2"/>
</dbReference>
<evidence type="ECO:0000259" key="12">
    <source>
        <dbReference type="Pfam" id="PF00999"/>
    </source>
</evidence>
<evidence type="ECO:0000256" key="5">
    <source>
        <dbReference type="ARBA" id="ARBA00022989"/>
    </source>
</evidence>
<keyword evidence="9" id="KW-0739">Sodium transport</keyword>
<dbReference type="PANTHER" id="PTHR10110">
    <property type="entry name" value="SODIUM/HYDROGEN EXCHANGER"/>
    <property type="match status" value="1"/>
</dbReference>
<sequence>MATNRKGGSILITSYSTFTKERKLLIKQNWHYVILDEGHKIRNPEAQKFSIPITQGGYANATEIQATTAYKCALVLRDAINPFILRRLKSDVKQSIDLPEKNEQVLFCEISPEQRQLYREYLSSRECTRILKGVMDPFVGLILLRKLCNHPDLITGGPNKHGCLTGEFNVIEDPSKEFGWPLRSGKMIVVRNLLFLWKQDGHKVLIFSQSRQMLNILEKLMVLDGLVNNFKCMVLLFLKFYFLDINLFVFLLTTRVGGLGINLTGANKQFLANRILKDPKQRRFFKTNDLHELFTLTEMKEDDTTCIVSEQLTDERKEQLREIARKIARWGLYMENNVKAYLCDNFSPRSSFLDTFRAGFSNRQEKNSNKCDETENVTQFSGKAASSDYLTAIGLRKRKHLEDNDVEPPRDDKFSRMANELREYIFKRGGQVHTEEIVMAFKIFMIRKLLWLPLFLSYIDISNEFNTVNETKFWSDILSYADNVGIRRSVLSELLKENASAIYGDIPNDLSMLLLEYDRSQNKSEYDENIIDDRVANLAHGVKVASFKFDYVKEPLVLTIFIIVIGIFKLGYHHTHFLQKIMPESCCLILVGIILGLIFIGDTTHESVKFLEFNSKTFFFFLLPPIILESAYSLKDRAFLDNIGTILLYAVVVLAIFQEVGVNKMLYFMVFGESLLNDAVTVVCYNLVIEFKELPNISFFDVMVEPVIMFGMAYLAYMTSELFHFSGIIGIIACGLFQTHYSCGNISNKSFISVTYFAKVASSVSESLIFIILGVMLVNEQGWFWSDWHPLFSLYSILLCLGVRFAVVFFLTYIVNQFTGGVRHISFQEQFIMAYGGLRGAVSFSLAFMISNDVPVKNTILSATYMVILFTVFLQGGTIKPLVRYLNIRLSRKEDNFRLFLEFNKGMIVHMTQGIEDLCGYKDTSWAVGVRAQ</sequence>
<dbReference type="InterPro" id="IPR004709">
    <property type="entry name" value="NaH_exchanger"/>
</dbReference>
<feature type="domain" description="SNF2 N-terminal" evidence="11">
    <location>
        <begin position="47"/>
        <end position="153"/>
    </location>
</feature>
<dbReference type="GO" id="GO:0016787">
    <property type="term" value="F:hydrolase activity"/>
    <property type="evidence" value="ECO:0007669"/>
    <property type="project" value="UniProtKB-KW"/>
</dbReference>
<dbReference type="Gene3D" id="6.10.140.1330">
    <property type="match status" value="1"/>
</dbReference>
<dbReference type="GO" id="GO:0051453">
    <property type="term" value="P:regulation of intracellular pH"/>
    <property type="evidence" value="ECO:0007669"/>
    <property type="project" value="TreeGrafter"/>
</dbReference>
<feature type="transmembrane region" description="Helical" evidence="10">
    <location>
        <begin position="555"/>
        <end position="572"/>
    </location>
</feature>
<dbReference type="GO" id="GO:0015386">
    <property type="term" value="F:potassium:proton antiporter activity"/>
    <property type="evidence" value="ECO:0007669"/>
    <property type="project" value="TreeGrafter"/>
</dbReference>
<accession>A0A1I7X9A6</accession>
<evidence type="ECO:0000256" key="7">
    <source>
        <dbReference type="ARBA" id="ARBA00023065"/>
    </source>
</evidence>
<feature type="transmembrane region" description="Helical" evidence="10">
    <location>
        <begin position="613"/>
        <end position="632"/>
    </location>
</feature>
<keyword evidence="6" id="KW-0915">Sodium</keyword>
<feature type="domain" description="Cation/H+ exchanger transmembrane" evidence="12">
    <location>
        <begin position="568"/>
        <end position="656"/>
    </location>
</feature>
<dbReference type="InterPro" id="IPR038718">
    <property type="entry name" value="SNF2-like_sf"/>
</dbReference>
<dbReference type="Proteomes" id="UP000095283">
    <property type="component" value="Unplaced"/>
</dbReference>
<dbReference type="Pfam" id="PF00176">
    <property type="entry name" value="SNF2-rel_dom"/>
    <property type="match status" value="1"/>
</dbReference>
<evidence type="ECO:0000256" key="4">
    <source>
        <dbReference type="ARBA" id="ARBA00022801"/>
    </source>
</evidence>
<dbReference type="Gene3D" id="3.40.50.10810">
    <property type="entry name" value="Tandem AAA-ATPase domain"/>
    <property type="match status" value="2"/>
</dbReference>
<proteinExistence type="predicted"/>
<dbReference type="InterPro" id="IPR000330">
    <property type="entry name" value="SNF2_N"/>
</dbReference>
<evidence type="ECO:0000256" key="10">
    <source>
        <dbReference type="SAM" id="Phobius"/>
    </source>
</evidence>
<feature type="transmembrane region" description="Helical" evidence="10">
    <location>
        <begin position="666"/>
        <end position="687"/>
    </location>
</feature>
<keyword evidence="5 10" id="KW-1133">Transmembrane helix</keyword>
<keyword evidence="13" id="KW-1185">Reference proteome</keyword>
<keyword evidence="2" id="KW-0813">Transport</keyword>
<evidence type="ECO:0000256" key="2">
    <source>
        <dbReference type="ARBA" id="ARBA00022448"/>
    </source>
</evidence>
<evidence type="ECO:0000313" key="13">
    <source>
        <dbReference type="Proteomes" id="UP000095283"/>
    </source>
</evidence>
<dbReference type="PANTHER" id="PTHR10110:SF126">
    <property type="entry name" value="NA(+)_H(+) EXCHANGER PROTEIN 7"/>
    <property type="match status" value="1"/>
</dbReference>
<evidence type="ECO:0000256" key="9">
    <source>
        <dbReference type="ARBA" id="ARBA00023201"/>
    </source>
</evidence>
<dbReference type="GO" id="GO:0005524">
    <property type="term" value="F:ATP binding"/>
    <property type="evidence" value="ECO:0007669"/>
    <property type="project" value="InterPro"/>
</dbReference>
<dbReference type="InterPro" id="IPR049730">
    <property type="entry name" value="SNF2/RAD54-like_C"/>
</dbReference>
<evidence type="ECO:0000256" key="3">
    <source>
        <dbReference type="ARBA" id="ARBA00022692"/>
    </source>
</evidence>
<evidence type="ECO:0000256" key="1">
    <source>
        <dbReference type="ARBA" id="ARBA00004141"/>
    </source>
</evidence>
<feature type="transmembrane region" description="Helical" evidence="10">
    <location>
        <begin position="832"/>
        <end position="851"/>
    </location>
</feature>
<dbReference type="Gene3D" id="3.40.50.300">
    <property type="entry name" value="P-loop containing nucleotide triphosphate hydrolases"/>
    <property type="match status" value="1"/>
</dbReference>
<dbReference type="WBParaSite" id="Hba_14247">
    <property type="protein sequence ID" value="Hba_14247"/>
    <property type="gene ID" value="Hba_14247"/>
</dbReference>
<feature type="transmembrane region" description="Helical" evidence="10">
    <location>
        <begin position="790"/>
        <end position="811"/>
    </location>
</feature>
<evidence type="ECO:0000256" key="8">
    <source>
        <dbReference type="ARBA" id="ARBA00023136"/>
    </source>
</evidence>
<protein>
    <submittedName>
        <fullName evidence="14">Sodium/hydrogen exchanger</fullName>
    </submittedName>
</protein>
<dbReference type="InterPro" id="IPR018422">
    <property type="entry name" value="Cation/H_exchanger_CPA1"/>
</dbReference>
<reference evidence="14" key="1">
    <citation type="submission" date="2016-11" db="UniProtKB">
        <authorList>
            <consortium name="WormBaseParasite"/>
        </authorList>
    </citation>
    <scope>IDENTIFICATION</scope>
</reference>
<keyword evidence="8 10" id="KW-0472">Membrane</keyword>
<dbReference type="PRINTS" id="PR01084">
    <property type="entry name" value="NAHEXCHNGR"/>
</dbReference>
<comment type="subcellular location">
    <subcellularLocation>
        <location evidence="1">Membrane</location>
        <topology evidence="1">Multi-pass membrane protein</topology>
    </subcellularLocation>
</comment>
<dbReference type="GO" id="GO:0005886">
    <property type="term" value="C:plasma membrane"/>
    <property type="evidence" value="ECO:0007669"/>
    <property type="project" value="TreeGrafter"/>
</dbReference>
<feature type="transmembrane region" description="Helical" evidence="10">
    <location>
        <begin position="639"/>
        <end position="660"/>
    </location>
</feature>
<dbReference type="SUPFAM" id="SSF52540">
    <property type="entry name" value="P-loop containing nucleoside triphosphate hydrolases"/>
    <property type="match status" value="2"/>
</dbReference>
<feature type="transmembrane region" description="Helical" evidence="10">
    <location>
        <begin position="723"/>
        <end position="744"/>
    </location>
</feature>
<dbReference type="GO" id="GO:0015385">
    <property type="term" value="F:sodium:proton antiporter activity"/>
    <property type="evidence" value="ECO:0007669"/>
    <property type="project" value="InterPro"/>
</dbReference>
<name>A0A1I7X9A6_HETBA</name>
<feature type="transmembrane region" description="Helical" evidence="10">
    <location>
        <begin position="756"/>
        <end position="778"/>
    </location>
</feature>
<dbReference type="InterPro" id="IPR006153">
    <property type="entry name" value="Cation/H_exchanger_TM"/>
</dbReference>
<evidence type="ECO:0000259" key="11">
    <source>
        <dbReference type="Pfam" id="PF00176"/>
    </source>
</evidence>